<evidence type="ECO:0000259" key="2">
    <source>
        <dbReference type="Pfam" id="PF01575"/>
    </source>
</evidence>
<reference evidence="3" key="2">
    <citation type="submission" date="2020-09" db="EMBL/GenBank/DDBJ databases">
        <authorList>
            <person name="Sun Q."/>
            <person name="Zhou Y."/>
        </authorList>
    </citation>
    <scope>NUCLEOTIDE SEQUENCE</scope>
    <source>
        <strain evidence="3">CGMCC 4.7308</strain>
    </source>
</reference>
<dbReference type="PANTHER" id="PTHR43664">
    <property type="entry name" value="MONOAMINE OXIDASE-RELATED"/>
    <property type="match status" value="1"/>
</dbReference>
<organism evidence="3 4">
    <name type="scientific">Nakamurella endophytica</name>
    <dbReference type="NCBI Taxonomy" id="1748367"/>
    <lineage>
        <taxon>Bacteria</taxon>
        <taxon>Bacillati</taxon>
        <taxon>Actinomycetota</taxon>
        <taxon>Actinomycetes</taxon>
        <taxon>Nakamurellales</taxon>
        <taxon>Nakamurellaceae</taxon>
        <taxon>Nakamurella</taxon>
    </lineage>
</organism>
<keyword evidence="4" id="KW-1185">Reference proteome</keyword>
<comment type="similarity">
    <text evidence="1">Belongs to the enoyl-CoA hydratase/isomerase family.</text>
</comment>
<evidence type="ECO:0000313" key="3">
    <source>
        <dbReference type="EMBL" id="GGM00089.1"/>
    </source>
</evidence>
<dbReference type="InterPro" id="IPR002539">
    <property type="entry name" value="MaoC-like_dom"/>
</dbReference>
<dbReference type="InterPro" id="IPR052342">
    <property type="entry name" value="MCH/BMMD"/>
</dbReference>
<comment type="caution">
    <text evidence="3">The sequence shown here is derived from an EMBL/GenBank/DDBJ whole genome shotgun (WGS) entry which is preliminary data.</text>
</comment>
<name>A0A917SUX3_9ACTN</name>
<proteinExistence type="inferred from homology"/>
<dbReference type="EMBL" id="BMNA01000003">
    <property type="protein sequence ID" value="GGM00089.1"/>
    <property type="molecule type" value="Genomic_DNA"/>
</dbReference>
<feature type="domain" description="MaoC-like" evidence="2">
    <location>
        <begin position="36"/>
        <end position="143"/>
    </location>
</feature>
<dbReference type="CDD" id="cd03451">
    <property type="entry name" value="FkbR2"/>
    <property type="match status" value="1"/>
</dbReference>
<evidence type="ECO:0000256" key="1">
    <source>
        <dbReference type="ARBA" id="ARBA00005254"/>
    </source>
</evidence>
<protein>
    <submittedName>
        <fullName evidence="3">MaoC family dehydratase</fullName>
    </submittedName>
</protein>
<accession>A0A917SUX3</accession>
<dbReference type="Pfam" id="PF01575">
    <property type="entry name" value="MaoC_dehydratas"/>
    <property type="match status" value="1"/>
</dbReference>
<reference evidence="3" key="1">
    <citation type="journal article" date="2014" name="Int. J. Syst. Evol. Microbiol.">
        <title>Complete genome sequence of Corynebacterium casei LMG S-19264T (=DSM 44701T), isolated from a smear-ripened cheese.</title>
        <authorList>
            <consortium name="US DOE Joint Genome Institute (JGI-PGF)"/>
            <person name="Walter F."/>
            <person name="Albersmeier A."/>
            <person name="Kalinowski J."/>
            <person name="Ruckert C."/>
        </authorList>
    </citation>
    <scope>NUCLEOTIDE SEQUENCE</scope>
    <source>
        <strain evidence="3">CGMCC 4.7308</strain>
    </source>
</reference>
<dbReference type="Proteomes" id="UP000655208">
    <property type="component" value="Unassembled WGS sequence"/>
</dbReference>
<dbReference type="Gene3D" id="3.10.129.10">
    <property type="entry name" value="Hotdog Thioesterase"/>
    <property type="match status" value="1"/>
</dbReference>
<sequence length="179" mass="18960">MTGTGGGTAGGPDGGTSRVVDQRGLYYEELEQGVLYRHSPGRTVGEADNTLFSTLTMNPQALHLDAAYSATQEFGERLVNSLMTMSIVVGLSVGHLTQSTIVANLGFESVAFPHPVLAGDTIRAESTVEAKRLSRSRPGQGIVTFRHVGRNQHGVVVATLLRTVLMLCRPEPATSGEPA</sequence>
<dbReference type="AlphaFoldDB" id="A0A917SUX3"/>
<gene>
    <name evidence="3" type="ORF">GCM10011594_20170</name>
</gene>
<dbReference type="InterPro" id="IPR029069">
    <property type="entry name" value="HotDog_dom_sf"/>
</dbReference>
<evidence type="ECO:0000313" key="4">
    <source>
        <dbReference type="Proteomes" id="UP000655208"/>
    </source>
</evidence>
<dbReference type="RefSeq" id="WP_188941356.1">
    <property type="nucleotide sequence ID" value="NZ_BMNA01000003.1"/>
</dbReference>
<dbReference type="SUPFAM" id="SSF54637">
    <property type="entry name" value="Thioesterase/thiol ester dehydrase-isomerase"/>
    <property type="match status" value="1"/>
</dbReference>
<dbReference type="PANTHER" id="PTHR43664:SF1">
    <property type="entry name" value="BETA-METHYLMALYL-COA DEHYDRATASE"/>
    <property type="match status" value="1"/>
</dbReference>